<dbReference type="InterPro" id="IPR027417">
    <property type="entry name" value="P-loop_NTPase"/>
</dbReference>
<organism evidence="2 3">
    <name type="scientific">Saccharothrix carnea</name>
    <dbReference type="NCBI Taxonomy" id="1280637"/>
    <lineage>
        <taxon>Bacteria</taxon>
        <taxon>Bacillati</taxon>
        <taxon>Actinomycetota</taxon>
        <taxon>Actinomycetes</taxon>
        <taxon>Pseudonocardiales</taxon>
        <taxon>Pseudonocardiaceae</taxon>
        <taxon>Saccharothrix</taxon>
    </lineage>
</organism>
<evidence type="ECO:0000256" key="1">
    <source>
        <dbReference type="SAM" id="MobiDB-lite"/>
    </source>
</evidence>
<name>A0A2P8I068_SACCR</name>
<proteinExistence type="predicted"/>
<dbReference type="SUPFAM" id="SSF52540">
    <property type="entry name" value="P-loop containing nucleoside triphosphate hydrolases"/>
    <property type="match status" value="1"/>
</dbReference>
<evidence type="ECO:0000313" key="3">
    <source>
        <dbReference type="Proteomes" id="UP000241118"/>
    </source>
</evidence>
<dbReference type="Gene3D" id="1.25.40.10">
    <property type="entry name" value="Tetratricopeptide repeat domain"/>
    <property type="match status" value="2"/>
</dbReference>
<dbReference type="SUPFAM" id="SSF48452">
    <property type="entry name" value="TPR-like"/>
    <property type="match status" value="3"/>
</dbReference>
<dbReference type="EMBL" id="PYAX01000017">
    <property type="protein sequence ID" value="PSL51876.1"/>
    <property type="molecule type" value="Genomic_DNA"/>
</dbReference>
<dbReference type="PANTHER" id="PTHR46082:SF6">
    <property type="entry name" value="AAA+ ATPASE DOMAIN-CONTAINING PROTEIN-RELATED"/>
    <property type="match status" value="1"/>
</dbReference>
<keyword evidence="3" id="KW-1185">Reference proteome</keyword>
<dbReference type="InterPro" id="IPR053137">
    <property type="entry name" value="NLR-like"/>
</dbReference>
<evidence type="ECO:0000313" key="2">
    <source>
        <dbReference type="EMBL" id="PSL51876.1"/>
    </source>
</evidence>
<dbReference type="Gene3D" id="3.40.50.300">
    <property type="entry name" value="P-loop containing nucleotide triphosphate hydrolases"/>
    <property type="match status" value="1"/>
</dbReference>
<dbReference type="InterPro" id="IPR011990">
    <property type="entry name" value="TPR-like_helical_dom_sf"/>
</dbReference>
<accession>A0A2P8I068</accession>
<dbReference type="Pfam" id="PF13424">
    <property type="entry name" value="TPR_12"/>
    <property type="match status" value="2"/>
</dbReference>
<comment type="caution">
    <text evidence="2">The sequence shown here is derived from an EMBL/GenBank/DDBJ whole genome shotgun (WGS) entry which is preliminary data.</text>
</comment>
<feature type="region of interest" description="Disordered" evidence="1">
    <location>
        <begin position="887"/>
        <end position="915"/>
    </location>
</feature>
<dbReference type="Pfam" id="PF13374">
    <property type="entry name" value="TPR_10"/>
    <property type="match status" value="1"/>
</dbReference>
<sequence>MLLALGVISPVGYWLIARYGVPGIGWSALAVGAAVAAALRLPGRTTNQVSGQVHGSVVQAGRIGTVVLTGPPAVPTGPHQVVVGEIPKEPPDFQARPSAGRHLSALAGRSGVVVVCAMTGQRGVGKSQLAAAYARDRIRAGFPLVAWIAAETPALVLAGMDEVGVRLGLRGPQDDVRSTAARVRSWLENRNEPALLVFDNATDADALIPFIPASGGTQVVITSTHQSMGNLGALFVLDVFTEEEALAFLAAATRRHDHRGADELAHELGRLPLALAQAAAVVRSQRLDYPTYLARLRSTPVEQYLVRRPGESYPHGAAEAILLSLDEVGFTDGGLAARMLQLLAVLSPDGVPHAVLRLGATAAEADAELERLAAGSVVTFSVDGENVIMHRLVQRVIRDRCAFDGTLEAVVDTAITRLRILLHDESEALQRRRESDALIRQVSALWEHCPVDRVRSTALFGALIELRTWAVRQLIQTTDLGRAELVANEVAADAERLLPPDDLRVHEARHDLATVYLYSGRVAVAIDLRERTAAGVERLLGRDHATTLRFRRDLAAAYVLTGRLGQAIALYESVTADVQRLPVDRATLVAYLHELASAYDRAGRPTEARTAFDRALHEAEAAFGADHPSAALIRENRRWVVEAEPPAPAAPARGVAVRPRLLGATVGVVQEGWVSGRAHAEISALRDRLDRLQARVPDDDLVVRACGELVRAYVRVGRTEEAVALAEHNLRVAGRRANPGGIDLGEVRDELALTREASGDFAEAARLYAVTRDERAARHGPGSAATLVSEDHLARVTLASGHVEEAVERFRRTLAAAQRIFGAEGRATAPYHNNLGRAHEAAGRPEQAFDCYAEAAAIARERLGLDHAETGFYQSNAARVRPIKSLGQAPRSRAPAPGDSPFTTPRLAAPPVIGE</sequence>
<dbReference type="AlphaFoldDB" id="A0A2P8I068"/>
<dbReference type="SMART" id="SM00028">
    <property type="entry name" value="TPR"/>
    <property type="match status" value="2"/>
</dbReference>
<dbReference type="InterPro" id="IPR019734">
    <property type="entry name" value="TPR_rpt"/>
</dbReference>
<reference evidence="2 3" key="1">
    <citation type="submission" date="2018-03" db="EMBL/GenBank/DDBJ databases">
        <title>Genomic Encyclopedia of Type Strains, Phase III (KMG-III): the genomes of soil and plant-associated and newly described type strains.</title>
        <authorList>
            <person name="Whitman W."/>
        </authorList>
    </citation>
    <scope>NUCLEOTIDE SEQUENCE [LARGE SCALE GENOMIC DNA]</scope>
    <source>
        <strain evidence="2 3">CGMCC 4.7097</strain>
    </source>
</reference>
<dbReference type="Proteomes" id="UP000241118">
    <property type="component" value="Unassembled WGS sequence"/>
</dbReference>
<protein>
    <submittedName>
        <fullName evidence="2">Tetratricopeptide repeat protein</fullName>
    </submittedName>
</protein>
<dbReference type="PANTHER" id="PTHR46082">
    <property type="entry name" value="ATP/GTP-BINDING PROTEIN-RELATED"/>
    <property type="match status" value="1"/>
</dbReference>
<gene>
    <name evidence="2" type="ORF">B0I31_11770</name>
</gene>